<dbReference type="EMBL" id="JAIZAY010002301">
    <property type="protein sequence ID" value="KAJ8017364.1"/>
    <property type="molecule type" value="Genomic_DNA"/>
</dbReference>
<dbReference type="OrthoDB" id="3263820at2759"/>
<organism evidence="1 2">
    <name type="scientific">Holothuria leucospilota</name>
    <name type="common">Black long sea cucumber</name>
    <name type="synonym">Mertensiothuria leucospilota</name>
    <dbReference type="NCBI Taxonomy" id="206669"/>
    <lineage>
        <taxon>Eukaryota</taxon>
        <taxon>Metazoa</taxon>
        <taxon>Echinodermata</taxon>
        <taxon>Eleutherozoa</taxon>
        <taxon>Echinozoa</taxon>
        <taxon>Holothuroidea</taxon>
        <taxon>Aspidochirotacea</taxon>
        <taxon>Aspidochirotida</taxon>
        <taxon>Holothuriidae</taxon>
        <taxon>Holothuria</taxon>
    </lineage>
</organism>
<sequence>MAFSLRHSLPKAAVGDLLRLINIHLPQDAVPPSMYLFNRHFEECKANIKFHVYCKECLSYLGLEEELHCAVCDRDYSRRSLLNENAYFVYMPLEYQVKELMERSTLSHYFIDEHGNGKDVNITWNCDGMPAFQSGKGSVWPIQCSVNLLPAKFQKEHIMITGLWFGNSKPHFPTFLKTFVSECRELSIDGIKWHCEQTGHEVTSKLYAVACACDSVARCQLQGIVQYNGYYGCSWCLEKGKRVVKGRGFTNVYPFQYPPPAQRTHQIVQQEAVKLVTNGEASYGVKAASPLLLLPQFDIVQGFPVDYMHSVCEGVTEKLTNLWFDSTYHTKPWYIGTSMSEIDNRMAKIVIPADVTRLPRSPSERAHWKASEFRAWLLFYSLPVLRGILPNVYLAHLLLLVHSVWVLLQDSVSEADIAFNHIILTKFVMQMEDLYGQENMLYNVHLLGHLAETVRRFGPLWKSSCFPFEGFNRKIKSMFHGTRYVPNQISQNFAVYRYLKQKANYMDDTTPVPVMNFMKDLLRGYPSIVNAELVENRETIMLVGNPVHFEATDHISHLLIEMFNEPIENLNVLKYMQAIVSGKKFCTDQRMGRRCNANVSYNGGIYHILHILAVSLPDESRQVVFVLKKYRKQQSDMPKDPQTGASAGHISQLSDFRRERICLQLAESKMKKCVMASINGKTYCMELPNAVELD</sequence>
<evidence type="ECO:0000313" key="1">
    <source>
        <dbReference type="EMBL" id="KAJ8017364.1"/>
    </source>
</evidence>
<evidence type="ECO:0000313" key="2">
    <source>
        <dbReference type="Proteomes" id="UP001152320"/>
    </source>
</evidence>
<accession>A0A9Q0YA14</accession>
<protein>
    <recommendedName>
        <fullName evidence="3">Transposase domain-containing protein</fullName>
    </recommendedName>
</protein>
<name>A0A9Q0YA14_HOLLE</name>
<proteinExistence type="predicted"/>
<gene>
    <name evidence="1" type="ORF">HOLleu_45286</name>
</gene>
<dbReference type="PANTHER" id="PTHR46579:SF1">
    <property type="entry name" value="F5_8 TYPE C DOMAIN-CONTAINING PROTEIN"/>
    <property type="match status" value="1"/>
</dbReference>
<keyword evidence="2" id="KW-1185">Reference proteome</keyword>
<reference evidence="1" key="1">
    <citation type="submission" date="2021-10" db="EMBL/GenBank/DDBJ databases">
        <title>Tropical sea cucumber genome reveals ecological adaptation and Cuvierian tubules defense mechanism.</title>
        <authorList>
            <person name="Chen T."/>
        </authorList>
    </citation>
    <scope>NUCLEOTIDE SEQUENCE</scope>
    <source>
        <strain evidence="1">Nanhai2018</strain>
        <tissue evidence="1">Muscle</tissue>
    </source>
</reference>
<dbReference type="Proteomes" id="UP001152320">
    <property type="component" value="Unassembled WGS sequence"/>
</dbReference>
<evidence type="ECO:0008006" key="3">
    <source>
        <dbReference type="Google" id="ProtNLM"/>
    </source>
</evidence>
<comment type="caution">
    <text evidence="1">The sequence shown here is derived from an EMBL/GenBank/DDBJ whole genome shotgun (WGS) entry which is preliminary data.</text>
</comment>
<dbReference type="PANTHER" id="PTHR46579">
    <property type="entry name" value="F5/8 TYPE C DOMAIN-CONTAINING PROTEIN-RELATED"/>
    <property type="match status" value="1"/>
</dbReference>
<dbReference type="AlphaFoldDB" id="A0A9Q0YA14"/>